<organism evidence="1">
    <name type="scientific">Micrurus carvalhoi</name>
    <dbReference type="NCBI Taxonomy" id="3147026"/>
    <lineage>
        <taxon>Eukaryota</taxon>
        <taxon>Metazoa</taxon>
        <taxon>Chordata</taxon>
        <taxon>Craniata</taxon>
        <taxon>Vertebrata</taxon>
        <taxon>Euteleostomi</taxon>
        <taxon>Lepidosauria</taxon>
        <taxon>Squamata</taxon>
        <taxon>Bifurcata</taxon>
        <taxon>Unidentata</taxon>
        <taxon>Episquamata</taxon>
        <taxon>Toxicofera</taxon>
        <taxon>Serpentes</taxon>
        <taxon>Colubroidea</taxon>
        <taxon>Elapidae</taxon>
        <taxon>Elapinae</taxon>
        <taxon>Micrurus</taxon>
    </lineage>
</organism>
<reference evidence="1" key="1">
    <citation type="submission" date="2017-07" db="EMBL/GenBank/DDBJ databases">
        <authorList>
            <person name="Mikheyev A."/>
            <person name="Grau M."/>
        </authorList>
    </citation>
    <scope>NUCLEOTIDE SEQUENCE</scope>
    <source>
        <tissue evidence="1">Venom_gland</tissue>
    </source>
</reference>
<dbReference type="EMBL" id="IACI01025077">
    <property type="protein sequence ID" value="LAA20561.1"/>
    <property type="molecule type" value="Transcribed_RNA"/>
</dbReference>
<protein>
    <submittedName>
        <fullName evidence="1">Uncharacterized protein</fullName>
    </submittedName>
</protein>
<accession>A0A2H6MYJ4</accession>
<evidence type="ECO:0000313" key="1">
    <source>
        <dbReference type="EMBL" id="LAA20561.1"/>
    </source>
</evidence>
<reference evidence="1" key="2">
    <citation type="submission" date="2017-12" db="EMBL/GenBank/DDBJ databases">
        <title>Coralsnake Venomics: Analyses of Venom Gland Transcriptomes and Proteomes of Six Brazilian Taxa.</title>
        <authorList>
            <person name="Aird S.D."/>
            <person name="Jorge da Silva N."/>
            <person name="Qiu L."/>
            <person name="Villar-Briones A."/>
            <person name="Aparecida-Saddi V."/>
            <person name="Campos-Telles M.P."/>
            <person name="Grau M."/>
            <person name="Mikheyev A.S."/>
        </authorList>
    </citation>
    <scope>NUCLEOTIDE SEQUENCE</scope>
    <source>
        <tissue evidence="1">Venom_gland</tissue>
    </source>
</reference>
<proteinExistence type="predicted"/>
<sequence>MSLCLGRGPWAPLVHSSLCLKLSSSPGPVGAAVFLEIIRCQQLQLLRLCRWPAWTIFPKASQMRPILAPRPTTNLNSSGLPALPLHASLPTRKGCVFKEQLLRRHLTEQAFNAFFYIFKKKTDQNLIVLNPEGLFKLFLVMNGL</sequence>
<name>A0A2H6MYJ4_9SAUR</name>
<dbReference type="AlphaFoldDB" id="A0A2H6MYJ4"/>